<dbReference type="AlphaFoldDB" id="A0A835XK10"/>
<evidence type="ECO:0000313" key="2">
    <source>
        <dbReference type="Proteomes" id="UP000612055"/>
    </source>
</evidence>
<protein>
    <submittedName>
        <fullName evidence="1">Uncharacterized protein</fullName>
    </submittedName>
</protein>
<comment type="caution">
    <text evidence="1">The sequence shown here is derived from an EMBL/GenBank/DDBJ whole genome shotgun (WGS) entry which is preliminary data.</text>
</comment>
<proteinExistence type="predicted"/>
<organism evidence="1 2">
    <name type="scientific">Edaphochlamys debaryana</name>
    <dbReference type="NCBI Taxonomy" id="47281"/>
    <lineage>
        <taxon>Eukaryota</taxon>
        <taxon>Viridiplantae</taxon>
        <taxon>Chlorophyta</taxon>
        <taxon>core chlorophytes</taxon>
        <taxon>Chlorophyceae</taxon>
        <taxon>CS clade</taxon>
        <taxon>Chlamydomonadales</taxon>
        <taxon>Chlamydomonadales incertae sedis</taxon>
        <taxon>Edaphochlamys</taxon>
    </lineage>
</organism>
<gene>
    <name evidence="1" type="ORF">HYH03_016453</name>
</gene>
<accession>A0A835XK10</accession>
<reference evidence="1" key="1">
    <citation type="journal article" date="2020" name="bioRxiv">
        <title>Comparative genomics of Chlamydomonas.</title>
        <authorList>
            <person name="Craig R.J."/>
            <person name="Hasan A.R."/>
            <person name="Ness R.W."/>
            <person name="Keightley P.D."/>
        </authorList>
    </citation>
    <scope>NUCLEOTIDE SEQUENCE</scope>
    <source>
        <strain evidence="1">CCAP 11/70</strain>
    </source>
</reference>
<dbReference type="EMBL" id="JAEHOE010000142">
    <property type="protein sequence ID" value="KAG2484800.1"/>
    <property type="molecule type" value="Genomic_DNA"/>
</dbReference>
<evidence type="ECO:0000313" key="1">
    <source>
        <dbReference type="EMBL" id="KAG2484800.1"/>
    </source>
</evidence>
<sequence>MQCGYPGATCESSSLRIRVTDPTSSPNASTICFETFINHPAPSTDPDSDTCSRQFQNSLLKELRIRIRNSLKDAWVEVNGARESRATWDSRKVVVPLMRPPPIGGAPIRICLKAPVPFRDFHLALGLPEQAAYNVTLARGESAQCPNISRADCVFRVAIVPFEYAFIPATSSGGGPCCPVCTQHYTYSYRIEADIPSLTGSFSTCPVQKRGLTGYNCYRGATTTCGLPLPTGTSPFNPTHKAMMDVFGQKNTATGACHNRCVNTLTYNWCTANQSLAYTYCC</sequence>
<name>A0A835XK10_9CHLO</name>
<keyword evidence="2" id="KW-1185">Reference proteome</keyword>
<dbReference type="Proteomes" id="UP000612055">
    <property type="component" value="Unassembled WGS sequence"/>
</dbReference>